<feature type="region of interest" description="Disordered" evidence="1">
    <location>
        <begin position="1"/>
        <end position="184"/>
    </location>
</feature>
<feature type="domain" description="INO80 complex subunit B-like conserved region" evidence="2">
    <location>
        <begin position="191"/>
        <end position="273"/>
    </location>
</feature>
<feature type="compositionally biased region" description="Acidic residues" evidence="1">
    <location>
        <begin position="47"/>
        <end position="122"/>
    </location>
</feature>
<evidence type="ECO:0000313" key="4">
    <source>
        <dbReference type="Proteomes" id="UP000789342"/>
    </source>
</evidence>
<proteinExistence type="predicted"/>
<dbReference type="SMART" id="SM01406">
    <property type="entry name" value="PAPA-1"/>
    <property type="match status" value="1"/>
</dbReference>
<accession>A0A9N9EAQ4</accession>
<keyword evidence="4" id="KW-1185">Reference proteome</keyword>
<dbReference type="InterPro" id="IPR029523">
    <property type="entry name" value="INO80B/Ies2"/>
</dbReference>
<dbReference type="OrthoDB" id="2021186at2759"/>
<protein>
    <submittedName>
        <fullName evidence="3">2046_t:CDS:1</fullName>
    </submittedName>
</protein>
<organism evidence="3 4">
    <name type="scientific">Acaulospora morrowiae</name>
    <dbReference type="NCBI Taxonomy" id="94023"/>
    <lineage>
        <taxon>Eukaryota</taxon>
        <taxon>Fungi</taxon>
        <taxon>Fungi incertae sedis</taxon>
        <taxon>Mucoromycota</taxon>
        <taxon>Glomeromycotina</taxon>
        <taxon>Glomeromycetes</taxon>
        <taxon>Diversisporales</taxon>
        <taxon>Acaulosporaceae</taxon>
        <taxon>Acaulospora</taxon>
    </lineage>
</organism>
<dbReference type="PANTHER" id="PTHR21561">
    <property type="entry name" value="INO80 COMPLEX SUBUNIT B"/>
    <property type="match status" value="1"/>
</dbReference>
<gene>
    <name evidence="3" type="ORF">AMORRO_LOCUS10778</name>
</gene>
<dbReference type="PANTHER" id="PTHR21561:SF12">
    <property type="entry name" value="INO80 COMPLEX SUBUNIT B"/>
    <property type="match status" value="1"/>
</dbReference>
<dbReference type="Proteomes" id="UP000789342">
    <property type="component" value="Unassembled WGS sequence"/>
</dbReference>
<dbReference type="GO" id="GO:0031011">
    <property type="term" value="C:Ino80 complex"/>
    <property type="evidence" value="ECO:0007669"/>
    <property type="project" value="InterPro"/>
</dbReference>
<comment type="caution">
    <text evidence="3">The sequence shown here is derived from an EMBL/GenBank/DDBJ whole genome shotgun (WGS) entry which is preliminary data.</text>
</comment>
<dbReference type="AlphaFoldDB" id="A0A9N9EAQ4"/>
<reference evidence="3" key="1">
    <citation type="submission" date="2021-06" db="EMBL/GenBank/DDBJ databases">
        <authorList>
            <person name="Kallberg Y."/>
            <person name="Tangrot J."/>
            <person name="Rosling A."/>
        </authorList>
    </citation>
    <scope>NUCLEOTIDE SEQUENCE</scope>
    <source>
        <strain evidence="3">CL551</strain>
    </source>
</reference>
<feature type="region of interest" description="Disordered" evidence="1">
    <location>
        <begin position="226"/>
        <end position="250"/>
    </location>
</feature>
<dbReference type="GO" id="GO:0006338">
    <property type="term" value="P:chromatin remodeling"/>
    <property type="evidence" value="ECO:0007669"/>
    <property type="project" value="InterPro"/>
</dbReference>
<feature type="region of interest" description="Disordered" evidence="1">
    <location>
        <begin position="198"/>
        <end position="217"/>
    </location>
</feature>
<sequence>MKVTSRSSNRLTSIYSRSKVYDPSSDASDLESDESTEEEATKTEEAYQSEDEEMDELEELLQEEEEEEEENEVEQEENEQIEDDVDVEAEEMDDGEATPVDDDEFDEEEESEEEEEQSDYEEAQSRKSRSRTTQNNPSKPKQVSSVAESSPTPENRVLTKRQRAKLNENYEQDLLQLPMEPMRKKQLTEEEIQLKKSEIARRRKNQSIQRAEQDKMDTINRLLKKQASKKRLKDQDDNDVVQNNDDGSSANIPNVFHYVTNQEGCSLSVPRGVNIPIEFSKGPKYPPPVPICSFSGCQLPKKYRSTKTFEFACSMEHLRKIDAQT</sequence>
<evidence type="ECO:0000256" key="1">
    <source>
        <dbReference type="SAM" id="MobiDB-lite"/>
    </source>
</evidence>
<feature type="compositionally biased region" description="Polar residues" evidence="1">
    <location>
        <begin position="131"/>
        <end position="153"/>
    </location>
</feature>
<evidence type="ECO:0000313" key="3">
    <source>
        <dbReference type="EMBL" id="CAG8669982.1"/>
    </source>
</evidence>
<evidence type="ECO:0000259" key="2">
    <source>
        <dbReference type="SMART" id="SM01406"/>
    </source>
</evidence>
<name>A0A9N9EAQ4_9GLOM</name>
<feature type="compositionally biased region" description="Acidic residues" evidence="1">
    <location>
        <begin position="28"/>
        <end position="38"/>
    </location>
</feature>
<feature type="compositionally biased region" description="Polar residues" evidence="1">
    <location>
        <begin position="1"/>
        <end position="16"/>
    </location>
</feature>
<dbReference type="Pfam" id="PF04795">
    <property type="entry name" value="PAPA-1"/>
    <property type="match status" value="1"/>
</dbReference>
<dbReference type="EMBL" id="CAJVPV010012441">
    <property type="protein sequence ID" value="CAG8669982.1"/>
    <property type="molecule type" value="Genomic_DNA"/>
</dbReference>
<dbReference type="InterPro" id="IPR006880">
    <property type="entry name" value="INO80B_C"/>
</dbReference>